<gene>
    <name evidence="2" type="ORF">SPV1_02072</name>
</gene>
<organism evidence="2 3">
    <name type="scientific">Mariprofundus ferrooxydans PV-1</name>
    <dbReference type="NCBI Taxonomy" id="314345"/>
    <lineage>
        <taxon>Bacteria</taxon>
        <taxon>Pseudomonadati</taxon>
        <taxon>Pseudomonadota</taxon>
        <taxon>Candidatius Mariprofundia</taxon>
        <taxon>Mariprofundales</taxon>
        <taxon>Mariprofundaceae</taxon>
        <taxon>Mariprofundus</taxon>
    </lineage>
</organism>
<proteinExistence type="predicted"/>
<evidence type="ECO:0000259" key="1">
    <source>
        <dbReference type="PROSITE" id="PS51832"/>
    </source>
</evidence>
<protein>
    <submittedName>
        <fullName evidence="2">HDIG domain protein</fullName>
    </submittedName>
</protein>
<dbReference type="EMBL" id="AATS01000002">
    <property type="protein sequence ID" value="EAU55696.1"/>
    <property type="molecule type" value="Genomic_DNA"/>
</dbReference>
<sequence length="199" mass="22297">MKRFAKPGQNEALLALIGALDSRAAYHRDHVSRSNQHAFVVKLLKRFNIEPEVKQQICNATLIHDIGMISVPDYILLKPGRLNLDERKVVEHAPQMAGNILAMVPSLAAEREMIIHQNEWWDGNGYPGKLKGREIPIGSRFIAIAQAVDAMTCDRAYRRARPISYCLQELRLNAGVQFDPTIAQVAATLLCNREDSADN</sequence>
<feature type="domain" description="HD-GYP" evidence="1">
    <location>
        <begin position="5"/>
        <end position="199"/>
    </location>
</feature>
<dbReference type="InterPro" id="IPR003607">
    <property type="entry name" value="HD/PDEase_dom"/>
</dbReference>
<evidence type="ECO:0000313" key="3">
    <source>
        <dbReference type="Proteomes" id="UP000005297"/>
    </source>
</evidence>
<dbReference type="InterPro" id="IPR052020">
    <property type="entry name" value="Cyclic_di-GMP/3'3'-cGAMP_PDE"/>
</dbReference>
<dbReference type="SUPFAM" id="SSF109604">
    <property type="entry name" value="HD-domain/PDEase-like"/>
    <property type="match status" value="1"/>
</dbReference>
<reference evidence="2 3" key="1">
    <citation type="submission" date="2006-09" db="EMBL/GenBank/DDBJ databases">
        <authorList>
            <person name="Emerson D."/>
            <person name="Ferriera S."/>
            <person name="Johnson J."/>
            <person name="Kravitz S."/>
            <person name="Halpern A."/>
            <person name="Remington K."/>
            <person name="Beeson K."/>
            <person name="Tran B."/>
            <person name="Rogers Y.-H."/>
            <person name="Friedman R."/>
            <person name="Venter J.C."/>
        </authorList>
    </citation>
    <scope>NUCLEOTIDE SEQUENCE [LARGE SCALE GENOMIC DNA]</scope>
    <source>
        <strain evidence="2 3">PV-1</strain>
    </source>
</reference>
<dbReference type="Proteomes" id="UP000005297">
    <property type="component" value="Unassembled WGS sequence"/>
</dbReference>
<accession>Q0F254</accession>
<dbReference type="HOGENOM" id="CLU_000445_92_3_0"/>
<dbReference type="RefSeq" id="WP_009850715.1">
    <property type="nucleotide sequence ID" value="NZ_DS022295.1"/>
</dbReference>
<dbReference type="OrthoDB" id="9774747at2"/>
<dbReference type="STRING" id="314344.AL013_05095"/>
<dbReference type="Gene3D" id="1.10.3210.10">
    <property type="entry name" value="Hypothetical protein af1432"/>
    <property type="match status" value="1"/>
</dbReference>
<dbReference type="AlphaFoldDB" id="Q0F254"/>
<dbReference type="InParanoid" id="Q0F254"/>
<dbReference type="PANTHER" id="PTHR45228">
    <property type="entry name" value="CYCLIC DI-GMP PHOSPHODIESTERASE TM_0186-RELATED"/>
    <property type="match status" value="1"/>
</dbReference>
<dbReference type="eggNOG" id="COG2206">
    <property type="taxonomic scope" value="Bacteria"/>
</dbReference>
<dbReference type="PROSITE" id="PS51832">
    <property type="entry name" value="HD_GYP"/>
    <property type="match status" value="1"/>
</dbReference>
<keyword evidence="3" id="KW-1185">Reference proteome</keyword>
<comment type="caution">
    <text evidence="2">The sequence shown here is derived from an EMBL/GenBank/DDBJ whole genome shotgun (WGS) entry which is preliminary data.</text>
</comment>
<dbReference type="InterPro" id="IPR037522">
    <property type="entry name" value="HD_GYP_dom"/>
</dbReference>
<dbReference type="Pfam" id="PF13487">
    <property type="entry name" value="HD_5"/>
    <property type="match status" value="1"/>
</dbReference>
<evidence type="ECO:0000313" key="2">
    <source>
        <dbReference type="EMBL" id="EAU55696.1"/>
    </source>
</evidence>
<dbReference type="GO" id="GO:0008081">
    <property type="term" value="F:phosphoric diester hydrolase activity"/>
    <property type="evidence" value="ECO:0007669"/>
    <property type="project" value="UniProtKB-ARBA"/>
</dbReference>
<dbReference type="CDD" id="cd00077">
    <property type="entry name" value="HDc"/>
    <property type="match status" value="1"/>
</dbReference>
<name>Q0F254_9PROT</name>